<feature type="region of interest" description="Disordered" evidence="1">
    <location>
        <begin position="268"/>
        <end position="298"/>
    </location>
</feature>
<evidence type="ECO:0000313" key="4">
    <source>
        <dbReference type="Proteomes" id="UP000198928"/>
    </source>
</evidence>
<sequence length="298" mass="31090">MIPPDTRAAGPFPTRVLPVRLPPAALTFGRAASLDPATDATGEAGPVTGARTDGAGAADGAGGTPGVIETPGATGAGPSARFTRVLWWFTFHTACATAAVALAYLAPAAPLSWWLRGPATLTACLLIPLAALLIPVLELRPLPWDRRKLAWQLAFPVLTGVVLGVTAGQAGHDDGLRERGRWTQAVVVERKEGKTDRCVLRDRFGREISPDLTQGDGCDRYVEKGDVLRVLHDPEGAADPATDEDTPSYDGILAGAALAHVVLGTWGSARTPRLNPGSRANPARPGTGGRSARTGRRA</sequence>
<keyword evidence="2" id="KW-0472">Membrane</keyword>
<feature type="transmembrane region" description="Helical" evidence="2">
    <location>
        <begin position="85"/>
        <end position="106"/>
    </location>
</feature>
<accession>A0A1I4KT97</accession>
<keyword evidence="2" id="KW-0812">Transmembrane</keyword>
<evidence type="ECO:0000256" key="1">
    <source>
        <dbReference type="SAM" id="MobiDB-lite"/>
    </source>
</evidence>
<evidence type="ECO:0000313" key="3">
    <source>
        <dbReference type="EMBL" id="SFL81866.1"/>
    </source>
</evidence>
<evidence type="ECO:0000256" key="2">
    <source>
        <dbReference type="SAM" id="Phobius"/>
    </source>
</evidence>
<name>A0A1I4KT97_9ACTN</name>
<keyword evidence="2" id="KW-1133">Transmembrane helix</keyword>
<reference evidence="4" key="1">
    <citation type="submission" date="2016-10" db="EMBL/GenBank/DDBJ databases">
        <authorList>
            <person name="Varghese N."/>
            <person name="Submissions S."/>
        </authorList>
    </citation>
    <scope>NUCLEOTIDE SEQUENCE [LARGE SCALE GENOMIC DNA]</scope>
    <source>
        <strain evidence="4">PL19</strain>
    </source>
</reference>
<gene>
    <name evidence="3" type="ORF">SAMN05192584_12818</name>
</gene>
<proteinExistence type="predicted"/>
<dbReference type="AlphaFoldDB" id="A0A1I4KT97"/>
<dbReference type="Proteomes" id="UP000198928">
    <property type="component" value="Unassembled WGS sequence"/>
</dbReference>
<organism evidence="3 4">
    <name type="scientific">Streptomyces pini</name>
    <dbReference type="NCBI Taxonomy" id="1520580"/>
    <lineage>
        <taxon>Bacteria</taxon>
        <taxon>Bacillati</taxon>
        <taxon>Actinomycetota</taxon>
        <taxon>Actinomycetes</taxon>
        <taxon>Kitasatosporales</taxon>
        <taxon>Streptomycetaceae</taxon>
        <taxon>Streptomyces</taxon>
    </lineage>
</organism>
<feature type="transmembrane region" description="Helical" evidence="2">
    <location>
        <begin position="118"/>
        <end position="137"/>
    </location>
</feature>
<feature type="region of interest" description="Disordered" evidence="1">
    <location>
        <begin position="37"/>
        <end position="74"/>
    </location>
</feature>
<dbReference type="EMBL" id="FOSG01000028">
    <property type="protein sequence ID" value="SFL81866.1"/>
    <property type="molecule type" value="Genomic_DNA"/>
</dbReference>
<keyword evidence="4" id="KW-1185">Reference proteome</keyword>
<protein>
    <submittedName>
        <fullName evidence="3">Uncharacterized protein</fullName>
    </submittedName>
</protein>
<feature type="transmembrane region" description="Helical" evidence="2">
    <location>
        <begin position="149"/>
        <end position="168"/>
    </location>
</feature>